<keyword evidence="6 8" id="KW-0560">Oxidoreductase</keyword>
<dbReference type="Gene3D" id="3.40.430.10">
    <property type="entry name" value="Dihydrofolate Reductase, subunit A"/>
    <property type="match status" value="1"/>
</dbReference>
<dbReference type="GO" id="GO:0006730">
    <property type="term" value="P:one-carbon metabolic process"/>
    <property type="evidence" value="ECO:0007669"/>
    <property type="project" value="UniProtKB-KW"/>
</dbReference>
<dbReference type="PROSITE" id="PS51330">
    <property type="entry name" value="DHFR_2"/>
    <property type="match status" value="1"/>
</dbReference>
<dbReference type="SUPFAM" id="SSF53597">
    <property type="entry name" value="Dihydrofolate reductase-like"/>
    <property type="match status" value="1"/>
</dbReference>
<dbReference type="RefSeq" id="WP_200391144.1">
    <property type="nucleotide sequence ID" value="NZ_JAENIO010000012.1"/>
</dbReference>
<evidence type="ECO:0000256" key="8">
    <source>
        <dbReference type="PIRNR" id="PIRNR000194"/>
    </source>
</evidence>
<dbReference type="PANTHER" id="PTHR48069">
    <property type="entry name" value="DIHYDROFOLATE REDUCTASE"/>
    <property type="match status" value="1"/>
</dbReference>
<evidence type="ECO:0000256" key="1">
    <source>
        <dbReference type="ARBA" id="ARBA00004903"/>
    </source>
</evidence>
<dbReference type="InterPro" id="IPR017925">
    <property type="entry name" value="DHFR_CS"/>
</dbReference>
<organism evidence="11 12">
    <name type="scientific">Roseibacillus ishigakijimensis</name>
    <dbReference type="NCBI Taxonomy" id="454146"/>
    <lineage>
        <taxon>Bacteria</taxon>
        <taxon>Pseudomonadati</taxon>
        <taxon>Verrucomicrobiota</taxon>
        <taxon>Verrucomicrobiia</taxon>
        <taxon>Verrucomicrobiales</taxon>
        <taxon>Verrucomicrobiaceae</taxon>
        <taxon>Roseibacillus</taxon>
    </lineage>
</organism>
<evidence type="ECO:0000313" key="12">
    <source>
        <dbReference type="Proteomes" id="UP000604083"/>
    </source>
</evidence>
<dbReference type="InterPro" id="IPR024072">
    <property type="entry name" value="DHFR-like_dom_sf"/>
</dbReference>
<proteinExistence type="inferred from homology"/>
<evidence type="ECO:0000256" key="6">
    <source>
        <dbReference type="ARBA" id="ARBA00023002"/>
    </source>
</evidence>
<evidence type="ECO:0000256" key="3">
    <source>
        <dbReference type="ARBA" id="ARBA00012856"/>
    </source>
</evidence>
<keyword evidence="12" id="KW-1185">Reference proteome</keyword>
<gene>
    <name evidence="11" type="ORF">JIN78_06505</name>
</gene>
<dbReference type="GO" id="GO:0004146">
    <property type="term" value="F:dihydrofolate reductase activity"/>
    <property type="evidence" value="ECO:0007669"/>
    <property type="project" value="UniProtKB-EC"/>
</dbReference>
<comment type="function">
    <text evidence="7 8">Key enzyme in folate metabolism. Catalyzes an essential reaction for de novo glycine and purine synthesis, and for DNA precursor synthesis.</text>
</comment>
<accession>A0A934RRI8</accession>
<comment type="catalytic activity">
    <reaction evidence="8">
        <text>(6S)-5,6,7,8-tetrahydrofolate + NADP(+) = 7,8-dihydrofolate + NADPH + H(+)</text>
        <dbReference type="Rhea" id="RHEA:15009"/>
        <dbReference type="ChEBI" id="CHEBI:15378"/>
        <dbReference type="ChEBI" id="CHEBI:57451"/>
        <dbReference type="ChEBI" id="CHEBI:57453"/>
        <dbReference type="ChEBI" id="CHEBI:57783"/>
        <dbReference type="ChEBI" id="CHEBI:58349"/>
        <dbReference type="EC" id="1.5.1.3"/>
    </reaction>
</comment>
<dbReference type="PRINTS" id="PR00070">
    <property type="entry name" value="DHFR"/>
</dbReference>
<protein>
    <recommendedName>
        <fullName evidence="3 8">Dihydrofolate reductase</fullName>
        <ecNumber evidence="3 8">1.5.1.3</ecNumber>
    </recommendedName>
</protein>
<dbReference type="GO" id="GO:0046452">
    <property type="term" value="P:dihydrofolate metabolic process"/>
    <property type="evidence" value="ECO:0007669"/>
    <property type="project" value="TreeGrafter"/>
</dbReference>
<evidence type="ECO:0000256" key="9">
    <source>
        <dbReference type="RuleBase" id="RU004474"/>
    </source>
</evidence>
<keyword evidence="5 8" id="KW-0521">NADP</keyword>
<evidence type="ECO:0000256" key="2">
    <source>
        <dbReference type="ARBA" id="ARBA00009539"/>
    </source>
</evidence>
<dbReference type="GO" id="GO:0005829">
    <property type="term" value="C:cytosol"/>
    <property type="evidence" value="ECO:0007669"/>
    <property type="project" value="TreeGrafter"/>
</dbReference>
<dbReference type="CDD" id="cd00209">
    <property type="entry name" value="DHFR"/>
    <property type="match status" value="1"/>
</dbReference>
<evidence type="ECO:0000259" key="10">
    <source>
        <dbReference type="PROSITE" id="PS51330"/>
    </source>
</evidence>
<keyword evidence="4 8" id="KW-0554">One-carbon metabolism</keyword>
<evidence type="ECO:0000256" key="5">
    <source>
        <dbReference type="ARBA" id="ARBA00022857"/>
    </source>
</evidence>
<dbReference type="GO" id="GO:0050661">
    <property type="term" value="F:NADP binding"/>
    <property type="evidence" value="ECO:0007669"/>
    <property type="project" value="InterPro"/>
</dbReference>
<dbReference type="Proteomes" id="UP000604083">
    <property type="component" value="Unassembled WGS sequence"/>
</dbReference>
<dbReference type="EMBL" id="JAENIO010000012">
    <property type="protein sequence ID" value="MBK1833709.1"/>
    <property type="molecule type" value="Genomic_DNA"/>
</dbReference>
<dbReference type="GO" id="GO:0046654">
    <property type="term" value="P:tetrahydrofolate biosynthetic process"/>
    <property type="evidence" value="ECO:0007669"/>
    <property type="project" value="InterPro"/>
</dbReference>
<evidence type="ECO:0000313" key="11">
    <source>
        <dbReference type="EMBL" id="MBK1833709.1"/>
    </source>
</evidence>
<feature type="domain" description="DHFR" evidence="10">
    <location>
        <begin position="2"/>
        <end position="157"/>
    </location>
</feature>
<dbReference type="PIRSF" id="PIRSF000194">
    <property type="entry name" value="DHFR"/>
    <property type="match status" value="1"/>
</dbReference>
<dbReference type="InterPro" id="IPR001796">
    <property type="entry name" value="DHFR_dom"/>
</dbReference>
<dbReference type="PANTHER" id="PTHR48069:SF3">
    <property type="entry name" value="DIHYDROFOLATE REDUCTASE"/>
    <property type="match status" value="1"/>
</dbReference>
<evidence type="ECO:0000256" key="7">
    <source>
        <dbReference type="ARBA" id="ARBA00025067"/>
    </source>
</evidence>
<dbReference type="GO" id="GO:0046655">
    <property type="term" value="P:folic acid metabolic process"/>
    <property type="evidence" value="ECO:0007669"/>
    <property type="project" value="TreeGrafter"/>
</dbReference>
<dbReference type="PROSITE" id="PS00075">
    <property type="entry name" value="DHFR_1"/>
    <property type="match status" value="1"/>
</dbReference>
<dbReference type="EC" id="1.5.1.3" evidence="3 8"/>
<dbReference type="AlphaFoldDB" id="A0A934RRI8"/>
<sequence length="157" mass="17540">MKLIAIVAHDPNLLIGAGGELPWHLPADLAFFKKTTSGHPIVMGRKTYDSIGRPLPRRQNIVLTRDPSWTAEGVSVIHAPEDLTSLPLTLPGPVYLIGGAEIYRLFLPLTAEMLVTFVKTTHQGDTHLPPYEADFECAEIISERAEFEIRRYVRRKA</sequence>
<dbReference type="InterPro" id="IPR012259">
    <property type="entry name" value="DHFR"/>
</dbReference>
<name>A0A934RRI8_9BACT</name>
<dbReference type="Pfam" id="PF00186">
    <property type="entry name" value="DHFR_1"/>
    <property type="match status" value="1"/>
</dbReference>
<comment type="similarity">
    <text evidence="2 8 9">Belongs to the dihydrofolate reductase family.</text>
</comment>
<evidence type="ECO:0000256" key="4">
    <source>
        <dbReference type="ARBA" id="ARBA00022563"/>
    </source>
</evidence>
<comment type="caution">
    <text evidence="11">The sequence shown here is derived from an EMBL/GenBank/DDBJ whole genome shotgun (WGS) entry which is preliminary data.</text>
</comment>
<comment type="pathway">
    <text evidence="1 8">Cofactor biosynthesis; tetrahydrofolate biosynthesis; 5,6,7,8-tetrahydrofolate from 7,8-dihydrofolate: step 1/1.</text>
</comment>
<reference evidence="11" key="1">
    <citation type="submission" date="2021-01" db="EMBL/GenBank/DDBJ databases">
        <title>Modified the classification status of verrucomicrobia.</title>
        <authorList>
            <person name="Feng X."/>
        </authorList>
    </citation>
    <scope>NUCLEOTIDE SEQUENCE</scope>
    <source>
        <strain evidence="11">KCTC 12986</strain>
    </source>
</reference>